<evidence type="ECO:0000256" key="1">
    <source>
        <dbReference type="ARBA" id="ARBA00004651"/>
    </source>
</evidence>
<sequence length="308" mass="33551">MAMVLSSGASRTASRRRLGAEIAPSVAYWFATPSVILLVGTLLLPIAVMVTMSFTDYELGALDYSFLGFDNYVTLWKDRSFWKALFNTIYYVALVVPASVVIGLLLAVMVNGLKHGRKLYQIAFFLPVTSTLIAMATVWKYLLHGTIGPINHLLTAIGLPAMEFFGNPSLVMPALAIIGVWSLAGFNMVLFTAGLTAIPQELYEASAVDGIDGPIERFFTVTLPMLGPTTMFVIITTSITAFKVFDTVAVLTRGGPQGASDVLLYVNYLEGFQYMRIGLASAITVVFLGIILLLSLIQAKVLERKVHY</sequence>
<feature type="transmembrane region" description="Helical" evidence="7">
    <location>
        <begin position="89"/>
        <end position="110"/>
    </location>
</feature>
<keyword evidence="3" id="KW-1003">Cell membrane</keyword>
<evidence type="ECO:0000313" key="10">
    <source>
        <dbReference type="Proteomes" id="UP001144805"/>
    </source>
</evidence>
<evidence type="ECO:0000259" key="8">
    <source>
        <dbReference type="PROSITE" id="PS50928"/>
    </source>
</evidence>
<comment type="caution">
    <text evidence="9">The sequence shown here is derived from an EMBL/GenBank/DDBJ whole genome shotgun (WGS) entry which is preliminary data.</text>
</comment>
<evidence type="ECO:0000256" key="7">
    <source>
        <dbReference type="RuleBase" id="RU363032"/>
    </source>
</evidence>
<organism evidence="9 10">
    <name type="scientific">Kaistia nematophila</name>
    <dbReference type="NCBI Taxonomy" id="2994654"/>
    <lineage>
        <taxon>Bacteria</taxon>
        <taxon>Pseudomonadati</taxon>
        <taxon>Pseudomonadota</taxon>
        <taxon>Alphaproteobacteria</taxon>
        <taxon>Hyphomicrobiales</taxon>
        <taxon>Kaistiaceae</taxon>
        <taxon>Kaistia</taxon>
    </lineage>
</organism>
<reference evidence="9" key="1">
    <citation type="submission" date="2022-11" db="EMBL/GenBank/DDBJ databases">
        <title>Biodiversity and phylogenetic relationships of bacteria.</title>
        <authorList>
            <person name="Machado R.A.R."/>
            <person name="Bhat A."/>
            <person name="Loulou A."/>
            <person name="Kallel S."/>
        </authorList>
    </citation>
    <scope>NUCLEOTIDE SEQUENCE</scope>
    <source>
        <strain evidence="9">K-TC2</strain>
    </source>
</reference>
<evidence type="ECO:0000256" key="2">
    <source>
        <dbReference type="ARBA" id="ARBA00022448"/>
    </source>
</evidence>
<comment type="similarity">
    <text evidence="7">Belongs to the binding-protein-dependent transport system permease family.</text>
</comment>
<feature type="transmembrane region" description="Helical" evidence="7">
    <location>
        <begin position="218"/>
        <end position="242"/>
    </location>
</feature>
<evidence type="ECO:0000256" key="6">
    <source>
        <dbReference type="ARBA" id="ARBA00023136"/>
    </source>
</evidence>
<feature type="domain" description="ABC transmembrane type-1" evidence="8">
    <location>
        <begin position="85"/>
        <end position="298"/>
    </location>
</feature>
<proteinExistence type="inferred from homology"/>
<dbReference type="Proteomes" id="UP001144805">
    <property type="component" value="Unassembled WGS sequence"/>
</dbReference>
<dbReference type="GO" id="GO:0005886">
    <property type="term" value="C:plasma membrane"/>
    <property type="evidence" value="ECO:0007669"/>
    <property type="project" value="UniProtKB-SubCell"/>
</dbReference>
<dbReference type="GO" id="GO:0055085">
    <property type="term" value="P:transmembrane transport"/>
    <property type="evidence" value="ECO:0007669"/>
    <property type="project" value="InterPro"/>
</dbReference>
<dbReference type="CDD" id="cd06261">
    <property type="entry name" value="TM_PBP2"/>
    <property type="match status" value="1"/>
</dbReference>
<keyword evidence="10" id="KW-1185">Reference proteome</keyword>
<keyword evidence="4 7" id="KW-0812">Transmembrane</keyword>
<dbReference type="InterPro" id="IPR000515">
    <property type="entry name" value="MetI-like"/>
</dbReference>
<dbReference type="AlphaFoldDB" id="A0A9X3ECD5"/>
<dbReference type="Gene3D" id="1.10.3720.10">
    <property type="entry name" value="MetI-like"/>
    <property type="match status" value="1"/>
</dbReference>
<protein>
    <submittedName>
        <fullName evidence="9">Sugar ABC transporter permease</fullName>
    </submittedName>
</protein>
<dbReference type="SUPFAM" id="SSF161098">
    <property type="entry name" value="MetI-like"/>
    <property type="match status" value="1"/>
</dbReference>
<gene>
    <name evidence="9" type="ORF">OSH07_14050</name>
</gene>
<feature type="transmembrane region" description="Helical" evidence="7">
    <location>
        <begin position="274"/>
        <end position="297"/>
    </location>
</feature>
<dbReference type="PROSITE" id="PS50928">
    <property type="entry name" value="ABC_TM1"/>
    <property type="match status" value="1"/>
</dbReference>
<keyword evidence="5 7" id="KW-1133">Transmembrane helix</keyword>
<feature type="transmembrane region" description="Helical" evidence="7">
    <location>
        <begin position="170"/>
        <end position="198"/>
    </location>
</feature>
<dbReference type="InterPro" id="IPR035906">
    <property type="entry name" value="MetI-like_sf"/>
</dbReference>
<feature type="transmembrane region" description="Helical" evidence="7">
    <location>
        <begin position="122"/>
        <end position="142"/>
    </location>
</feature>
<feature type="transmembrane region" description="Helical" evidence="7">
    <location>
        <begin position="26"/>
        <end position="50"/>
    </location>
</feature>
<comment type="subcellular location">
    <subcellularLocation>
        <location evidence="1 7">Cell membrane</location>
        <topology evidence="1 7">Multi-pass membrane protein</topology>
    </subcellularLocation>
</comment>
<accession>A0A9X3ECD5</accession>
<dbReference type="InterPro" id="IPR051393">
    <property type="entry name" value="ABC_transporter_permease"/>
</dbReference>
<evidence type="ECO:0000256" key="5">
    <source>
        <dbReference type="ARBA" id="ARBA00022989"/>
    </source>
</evidence>
<keyword evidence="2 7" id="KW-0813">Transport</keyword>
<dbReference type="PANTHER" id="PTHR30193:SF37">
    <property type="entry name" value="INNER MEMBRANE ABC TRANSPORTER PERMEASE PROTEIN YCJO"/>
    <property type="match status" value="1"/>
</dbReference>
<dbReference type="PANTHER" id="PTHR30193">
    <property type="entry name" value="ABC TRANSPORTER PERMEASE PROTEIN"/>
    <property type="match status" value="1"/>
</dbReference>
<name>A0A9X3ECD5_9HYPH</name>
<dbReference type="EMBL" id="JAPKNK010000005">
    <property type="protein sequence ID" value="MCX5570325.1"/>
    <property type="molecule type" value="Genomic_DNA"/>
</dbReference>
<evidence type="ECO:0000256" key="4">
    <source>
        <dbReference type="ARBA" id="ARBA00022692"/>
    </source>
</evidence>
<evidence type="ECO:0000256" key="3">
    <source>
        <dbReference type="ARBA" id="ARBA00022475"/>
    </source>
</evidence>
<keyword evidence="6 7" id="KW-0472">Membrane</keyword>
<dbReference type="RefSeq" id="WP_266339288.1">
    <property type="nucleotide sequence ID" value="NZ_JAPKNK010000005.1"/>
</dbReference>
<evidence type="ECO:0000313" key="9">
    <source>
        <dbReference type="EMBL" id="MCX5570325.1"/>
    </source>
</evidence>
<dbReference type="Pfam" id="PF00528">
    <property type="entry name" value="BPD_transp_1"/>
    <property type="match status" value="1"/>
</dbReference>